<evidence type="ECO:0000259" key="10">
    <source>
        <dbReference type="Pfam" id="PF04316"/>
    </source>
</evidence>
<proteinExistence type="inferred from homology"/>
<organism evidence="11 12">
    <name type="scientific">Vibrio vulnificus</name>
    <dbReference type="NCBI Taxonomy" id="672"/>
    <lineage>
        <taxon>Bacteria</taxon>
        <taxon>Pseudomonadati</taxon>
        <taxon>Pseudomonadota</taxon>
        <taxon>Gammaproteobacteria</taxon>
        <taxon>Vibrionales</taxon>
        <taxon>Vibrionaceae</taxon>
        <taxon>Vibrio</taxon>
    </lineage>
</organism>
<evidence type="ECO:0000256" key="9">
    <source>
        <dbReference type="SAM" id="MobiDB-lite"/>
    </source>
</evidence>
<dbReference type="RefSeq" id="WP_011078345.1">
    <property type="nucleotide sequence ID" value="NZ_AP026552.1"/>
</dbReference>
<dbReference type="AlphaFoldDB" id="A0A1V8N055"/>
<evidence type="ECO:0000256" key="5">
    <source>
        <dbReference type="ARBA" id="ARBA00023015"/>
    </source>
</evidence>
<evidence type="ECO:0000256" key="3">
    <source>
        <dbReference type="ARBA" id="ARBA00022491"/>
    </source>
</evidence>
<dbReference type="KEGG" id="vvl:VV93_v1c08840"/>
<keyword evidence="11" id="KW-0282">Flagellum</keyword>
<dbReference type="GO" id="GO:0044781">
    <property type="term" value="P:bacterial-type flagellum organization"/>
    <property type="evidence" value="ECO:0007669"/>
    <property type="project" value="UniProtKB-KW"/>
</dbReference>
<feature type="compositionally biased region" description="Polar residues" evidence="9">
    <location>
        <begin position="1"/>
        <end position="30"/>
    </location>
</feature>
<accession>A0A1V8N055</accession>
<dbReference type="InterPro" id="IPR031316">
    <property type="entry name" value="FlgM_C"/>
</dbReference>
<evidence type="ECO:0000256" key="6">
    <source>
        <dbReference type="ARBA" id="ARBA00023163"/>
    </source>
</evidence>
<keyword evidence="5" id="KW-0805">Transcription regulation</keyword>
<protein>
    <recommendedName>
        <fullName evidence="2">Negative regulator of flagellin synthesis</fullName>
    </recommendedName>
    <alternativeName>
        <fullName evidence="8">Anti-sigma-28 factor</fullName>
    </alternativeName>
</protein>
<feature type="compositionally biased region" description="Polar residues" evidence="9">
    <location>
        <begin position="39"/>
        <end position="51"/>
    </location>
</feature>
<gene>
    <name evidence="11" type="primary">flgM</name>
    <name evidence="11" type="ORF">CRN52_20495</name>
</gene>
<dbReference type="OMA" id="PAYDSAK"/>
<dbReference type="InterPro" id="IPR035890">
    <property type="entry name" value="Anti-sigma-28_factor_FlgM_sf"/>
</dbReference>
<keyword evidence="4" id="KW-1005">Bacterial flagellum biogenesis</keyword>
<comment type="function">
    <text evidence="7">Responsible for the coupling of flagellin expression to flagellar assembly by preventing expression of the flagellin genes when a component of the middle class of proteins is defective. It negatively regulates flagellar genes by inhibiting the activity of FliA by directly binding to FliA.</text>
</comment>
<dbReference type="Proteomes" id="UP000237466">
    <property type="component" value="Unassembled WGS sequence"/>
</dbReference>
<evidence type="ECO:0000313" key="11">
    <source>
        <dbReference type="EMBL" id="POB43620.1"/>
    </source>
</evidence>
<reference evidence="11 12" key="1">
    <citation type="journal article" date="2018" name="Front. Microbiol.">
        <title>Phylogeny of Vibrio vulnificus from the Analysis of the Core-Genome: Implications for Intra-Species Taxonomy.</title>
        <authorList>
            <person name="Roig F.J."/>
            <person name="Gonzalez-Candelas F."/>
            <person name="Sanjuan E."/>
            <person name="Fouz B."/>
            <person name="Feil E.J."/>
            <person name="Llorens C."/>
            <person name="Baker-Austin C."/>
            <person name="Oliver J.D."/>
            <person name="Danin-Poleg Y."/>
            <person name="Gibas C.J."/>
            <person name="Kashi Y."/>
            <person name="Gulig P.A."/>
            <person name="Morrison S.S."/>
            <person name="Amaro C."/>
        </authorList>
    </citation>
    <scope>NUCLEOTIDE SEQUENCE [LARGE SCALE GENOMIC DNA]</scope>
    <source>
        <strain evidence="11 12">CECT4608</strain>
    </source>
</reference>
<evidence type="ECO:0000313" key="12">
    <source>
        <dbReference type="Proteomes" id="UP000237466"/>
    </source>
</evidence>
<feature type="region of interest" description="Disordered" evidence="9">
    <location>
        <begin position="1"/>
        <end position="51"/>
    </location>
</feature>
<dbReference type="SUPFAM" id="SSF101498">
    <property type="entry name" value="Anti-sigma factor FlgM"/>
    <property type="match status" value="1"/>
</dbReference>
<dbReference type="EMBL" id="PDGH01000128">
    <property type="protein sequence ID" value="POB43620.1"/>
    <property type="molecule type" value="Genomic_DNA"/>
</dbReference>
<keyword evidence="11" id="KW-0966">Cell projection</keyword>
<keyword evidence="6" id="KW-0804">Transcription</keyword>
<feature type="domain" description="Anti-sigma-28 factor FlgM C-terminal" evidence="10">
    <location>
        <begin position="43"/>
        <end position="97"/>
    </location>
</feature>
<comment type="caution">
    <text evidence="11">The sequence shown here is derived from an EMBL/GenBank/DDBJ whole genome shotgun (WGS) entry which is preliminary data.</text>
</comment>
<keyword evidence="11" id="KW-0969">Cilium</keyword>
<dbReference type="Pfam" id="PF04316">
    <property type="entry name" value="FlgM"/>
    <property type="match status" value="1"/>
</dbReference>
<dbReference type="GO" id="GO:0045892">
    <property type="term" value="P:negative regulation of DNA-templated transcription"/>
    <property type="evidence" value="ECO:0007669"/>
    <property type="project" value="InterPro"/>
</dbReference>
<sequence>MASIDNIRSGQIMTTNSRGPARADSNSVSDTRNEAKKSNVGQDAVSLSQQSRDIEQLHQEMASKPAFDAAKVAAIKEAIANGSYRVDPEKLADNMMKFENELADRVKA</sequence>
<keyword evidence="3" id="KW-0678">Repressor</keyword>
<evidence type="ECO:0000256" key="2">
    <source>
        <dbReference type="ARBA" id="ARBA00017823"/>
    </source>
</evidence>
<evidence type="ECO:0000256" key="8">
    <source>
        <dbReference type="ARBA" id="ARBA00030117"/>
    </source>
</evidence>
<dbReference type="InterPro" id="IPR007412">
    <property type="entry name" value="FlgM"/>
</dbReference>
<name>A0A1V8N055_VIBVL</name>
<comment type="similarity">
    <text evidence="1">Belongs to the FlgM family.</text>
</comment>
<evidence type="ECO:0000256" key="1">
    <source>
        <dbReference type="ARBA" id="ARBA00005322"/>
    </source>
</evidence>
<dbReference type="NCBIfam" id="TIGR03824">
    <property type="entry name" value="FlgM_jcvi"/>
    <property type="match status" value="1"/>
</dbReference>
<evidence type="ECO:0000256" key="7">
    <source>
        <dbReference type="ARBA" id="ARBA00024739"/>
    </source>
</evidence>
<evidence type="ECO:0000256" key="4">
    <source>
        <dbReference type="ARBA" id="ARBA00022795"/>
    </source>
</evidence>